<dbReference type="PROSITE" id="PS50853">
    <property type="entry name" value="FN3"/>
    <property type="match status" value="1"/>
</dbReference>
<proteinExistence type="predicted"/>
<dbReference type="InterPro" id="IPR036116">
    <property type="entry name" value="FN3_sf"/>
</dbReference>
<feature type="non-terminal residue" evidence="3">
    <location>
        <position position="1"/>
    </location>
</feature>
<dbReference type="KEGG" id="psco:LY89DRAFT_745486"/>
<evidence type="ECO:0000256" key="1">
    <source>
        <dbReference type="SAM" id="MobiDB-lite"/>
    </source>
</evidence>
<gene>
    <name evidence="3" type="ORF">LY89DRAFT_745486</name>
</gene>
<dbReference type="CDD" id="cd00063">
    <property type="entry name" value="FN3"/>
    <property type="match status" value="1"/>
</dbReference>
<dbReference type="SUPFAM" id="SSF49265">
    <property type="entry name" value="Fibronectin type III"/>
    <property type="match status" value="1"/>
</dbReference>
<evidence type="ECO:0000259" key="2">
    <source>
        <dbReference type="PROSITE" id="PS50853"/>
    </source>
</evidence>
<evidence type="ECO:0000313" key="4">
    <source>
        <dbReference type="Proteomes" id="UP000070700"/>
    </source>
</evidence>
<feature type="compositionally biased region" description="Polar residues" evidence="1">
    <location>
        <begin position="353"/>
        <end position="367"/>
    </location>
</feature>
<dbReference type="AlphaFoldDB" id="A0A194XWA1"/>
<keyword evidence="4" id="KW-1185">Reference proteome</keyword>
<organism evidence="3 4">
    <name type="scientific">Mollisia scopiformis</name>
    <name type="common">Conifer needle endophyte fungus</name>
    <name type="synonym">Phialocephala scopiformis</name>
    <dbReference type="NCBI Taxonomy" id="149040"/>
    <lineage>
        <taxon>Eukaryota</taxon>
        <taxon>Fungi</taxon>
        <taxon>Dikarya</taxon>
        <taxon>Ascomycota</taxon>
        <taxon>Pezizomycotina</taxon>
        <taxon>Leotiomycetes</taxon>
        <taxon>Helotiales</taxon>
        <taxon>Mollisiaceae</taxon>
        <taxon>Mollisia</taxon>
    </lineage>
</organism>
<reference evidence="3 4" key="1">
    <citation type="submission" date="2015-10" db="EMBL/GenBank/DDBJ databases">
        <title>Full genome of DAOMC 229536 Phialocephala scopiformis, a fungal endophyte of spruce producing the potent anti-insectan compound rugulosin.</title>
        <authorList>
            <consortium name="DOE Joint Genome Institute"/>
            <person name="Walker A.K."/>
            <person name="Frasz S.L."/>
            <person name="Seifert K.A."/>
            <person name="Miller J.D."/>
            <person name="Mondo S.J."/>
            <person name="Labutti K."/>
            <person name="Lipzen A."/>
            <person name="Dockter R."/>
            <person name="Kennedy M."/>
            <person name="Grigoriev I.V."/>
            <person name="Spatafora J.W."/>
        </authorList>
    </citation>
    <scope>NUCLEOTIDE SEQUENCE [LARGE SCALE GENOMIC DNA]</scope>
    <source>
        <strain evidence="3 4">CBS 120377</strain>
    </source>
</reference>
<dbReference type="RefSeq" id="XP_018078930.1">
    <property type="nucleotide sequence ID" value="XM_018221070.1"/>
</dbReference>
<accession>A0A194XWA1</accession>
<dbReference type="Pfam" id="PF00041">
    <property type="entry name" value="fn3"/>
    <property type="match status" value="1"/>
</dbReference>
<dbReference type="InterPro" id="IPR021986">
    <property type="entry name" value="Spherulin4"/>
</dbReference>
<dbReference type="InterPro" id="IPR003961">
    <property type="entry name" value="FN3_dom"/>
</dbReference>
<protein>
    <recommendedName>
        <fullName evidence="2">Fibronectin type-III domain-containing protein</fullName>
    </recommendedName>
</protein>
<evidence type="ECO:0000313" key="3">
    <source>
        <dbReference type="EMBL" id="KUJ24575.1"/>
    </source>
</evidence>
<dbReference type="Pfam" id="PF12138">
    <property type="entry name" value="Spherulin4"/>
    <property type="match status" value="1"/>
</dbReference>
<feature type="domain" description="Fibronectin type-III" evidence="2">
    <location>
        <begin position="282"/>
        <end position="369"/>
    </location>
</feature>
<dbReference type="OrthoDB" id="1896086at2759"/>
<dbReference type="SMART" id="SM00060">
    <property type="entry name" value="FN3"/>
    <property type="match status" value="1"/>
</dbReference>
<name>A0A194XWA1_MOLSC</name>
<dbReference type="InParanoid" id="A0A194XWA1"/>
<feature type="region of interest" description="Disordered" evidence="1">
    <location>
        <begin position="348"/>
        <end position="368"/>
    </location>
</feature>
<dbReference type="InterPro" id="IPR013783">
    <property type="entry name" value="Ig-like_fold"/>
</dbReference>
<dbReference type="PANTHER" id="PTHR35040">
    <property type="match status" value="1"/>
</dbReference>
<dbReference type="Proteomes" id="UP000070700">
    <property type="component" value="Unassembled WGS sequence"/>
</dbReference>
<dbReference type="GeneID" id="28830796"/>
<dbReference type="EMBL" id="KQ947404">
    <property type="protein sequence ID" value="KUJ24575.1"/>
    <property type="molecule type" value="Genomic_DNA"/>
</dbReference>
<sequence length="490" mass="52837">PGGVPSSGGQQIALASYIPPLGDPDAWNRLIAYPVDKVSVLVANVVNGPDTTINKSWQKIIQEASASGKKIIGYVRTGYLGVSWQQDTTRLGSLNLADWASQIEQDVDLWYSLYPGMIGGIFFDEGWNDCGPDNLYANLYANLYQYISDNTKRKYPGAFTVLNPGANMPQCFENSADTLLTFESNYLQYTTAYVPNPWTASDTRKFWHIIHSVAEADVATVAALARERGAGFVHITNGVPDNPYNILPDDAYMQEYNSAVSGGTVQIAAPNPFPGGIPASSAPGSLAVTSFEYTSVALSWVPAANAVGYRVYLDDAMALNLPSSMIAVTVGNLSPGSAHTFAVTAVGGDGSESGKSNSVAQSTNKTPGSGDVLNVTVAPAAASTTYRAEIVVPYAYVRLYIHQGADELDQDCDWVNAPGWPVNFRDDAYVCTHYMVEEDNLYKYTGTIASNTTDAPWTWSKIGAVDVQQSGYFSLGRSRLGPRRWILGTR</sequence>
<dbReference type="Gene3D" id="2.60.40.10">
    <property type="entry name" value="Immunoglobulins"/>
    <property type="match status" value="1"/>
</dbReference>
<dbReference type="PANTHER" id="PTHR35040:SF7">
    <property type="entry name" value="FIBRONECTIN TYPE-III DOMAIN-CONTAINING PROTEIN-RELATED"/>
    <property type="match status" value="1"/>
</dbReference>